<feature type="transmembrane region" description="Helical" evidence="1">
    <location>
        <begin position="104"/>
        <end position="127"/>
    </location>
</feature>
<name>A0A5J4WCZ9_9EUKA</name>
<feature type="transmembrane region" description="Helical" evidence="1">
    <location>
        <begin position="139"/>
        <end position="162"/>
    </location>
</feature>
<organism evidence="2 3">
    <name type="scientific">Streblomastix strix</name>
    <dbReference type="NCBI Taxonomy" id="222440"/>
    <lineage>
        <taxon>Eukaryota</taxon>
        <taxon>Metamonada</taxon>
        <taxon>Preaxostyla</taxon>
        <taxon>Oxymonadida</taxon>
        <taxon>Streblomastigidae</taxon>
        <taxon>Streblomastix</taxon>
    </lineage>
</organism>
<feature type="transmembrane region" description="Helical" evidence="1">
    <location>
        <begin position="192"/>
        <end position="211"/>
    </location>
</feature>
<dbReference type="Proteomes" id="UP000324800">
    <property type="component" value="Unassembled WGS sequence"/>
</dbReference>
<evidence type="ECO:0000313" key="3">
    <source>
        <dbReference type="Proteomes" id="UP000324800"/>
    </source>
</evidence>
<keyword evidence="1" id="KW-1133">Transmembrane helix</keyword>
<accession>A0A5J4WCZ9</accession>
<feature type="transmembrane region" description="Helical" evidence="1">
    <location>
        <begin position="50"/>
        <end position="69"/>
    </location>
</feature>
<protein>
    <submittedName>
        <fullName evidence="2">Uncharacterized protein</fullName>
    </submittedName>
</protein>
<reference evidence="2 3" key="1">
    <citation type="submission" date="2019-03" db="EMBL/GenBank/DDBJ databases">
        <title>Single cell metagenomics reveals metabolic interactions within the superorganism composed of flagellate Streblomastix strix and complex community of Bacteroidetes bacteria on its surface.</title>
        <authorList>
            <person name="Treitli S.C."/>
            <person name="Kolisko M."/>
            <person name="Husnik F."/>
            <person name="Keeling P."/>
            <person name="Hampl V."/>
        </authorList>
    </citation>
    <scope>NUCLEOTIDE SEQUENCE [LARGE SCALE GENOMIC DNA]</scope>
    <source>
        <strain evidence="2">ST1C</strain>
    </source>
</reference>
<dbReference type="AlphaFoldDB" id="A0A5J4WCZ9"/>
<sequence>MADPEIASQSSRNSSSSNIYDQSFAWVHFNKLDKILFSYMYSFKMFKLNLSNAFILGFYILNTLQWFFVPLKRPDINALGFQHVIKTIGLYFDPSFYIPSRTSLIVFITIFITSFVILGVLGIIQSIFNENNIKTPSELLLFTQFIAIMITYVSPTPIFGLLSKPIICIVKKKGIESFTSAFCSENNLTNSILMAIASVFLIIIFAFLCIFKMFSYRHDLKHGNWITGRRGVFHMIFLSGILLDVIFTTALLEIIPIVAAIIHTIIFLILGLFCIISSPFHRRQGNMIITGACGVAIAGGIIGIILGPLEKLAVGRIDDNKINSYISRVIDIHNSLIENNKSNQSNATVIGANIILYICIITLPVIFALLGIIIADKVT</sequence>
<evidence type="ECO:0000256" key="1">
    <source>
        <dbReference type="SAM" id="Phobius"/>
    </source>
</evidence>
<feature type="transmembrane region" description="Helical" evidence="1">
    <location>
        <begin position="257"/>
        <end position="276"/>
    </location>
</feature>
<comment type="caution">
    <text evidence="2">The sequence shown here is derived from an EMBL/GenBank/DDBJ whole genome shotgun (WGS) entry which is preliminary data.</text>
</comment>
<dbReference type="EMBL" id="SNRW01002429">
    <property type="protein sequence ID" value="KAA6392798.1"/>
    <property type="molecule type" value="Genomic_DNA"/>
</dbReference>
<keyword evidence="1" id="KW-0472">Membrane</keyword>
<keyword evidence="1" id="KW-0812">Transmembrane</keyword>
<feature type="transmembrane region" description="Helical" evidence="1">
    <location>
        <begin position="288"/>
        <end position="309"/>
    </location>
</feature>
<proteinExistence type="predicted"/>
<evidence type="ECO:0000313" key="2">
    <source>
        <dbReference type="EMBL" id="KAA6392798.1"/>
    </source>
</evidence>
<feature type="transmembrane region" description="Helical" evidence="1">
    <location>
        <begin position="354"/>
        <end position="375"/>
    </location>
</feature>
<feature type="transmembrane region" description="Helical" evidence="1">
    <location>
        <begin position="232"/>
        <end position="251"/>
    </location>
</feature>
<gene>
    <name evidence="2" type="ORF">EZS28_011679</name>
</gene>